<dbReference type="SMART" id="SM00840">
    <property type="entry name" value="DALR_2"/>
    <property type="match status" value="1"/>
</dbReference>
<evidence type="ECO:0000256" key="1">
    <source>
        <dbReference type="ARBA" id="ARBA00004496"/>
    </source>
</evidence>
<dbReference type="EC" id="6.1.1.16" evidence="12"/>
<comment type="similarity">
    <text evidence="2 12">Belongs to the class-I aminoacyl-tRNA synthetase family.</text>
</comment>
<dbReference type="EMBL" id="CP081150">
    <property type="protein sequence ID" value="QZA78985.1"/>
    <property type="molecule type" value="Genomic_DNA"/>
</dbReference>
<dbReference type="Gene3D" id="3.40.50.620">
    <property type="entry name" value="HUPs"/>
    <property type="match status" value="1"/>
</dbReference>
<dbReference type="InterPro" id="IPR015273">
    <property type="entry name" value="Cys-tRNA-synt_Ia_DALR"/>
</dbReference>
<accession>A0ABX8Z978</accession>
<dbReference type="RefSeq" id="WP_221007504.1">
    <property type="nucleotide sequence ID" value="NZ_CP081150.1"/>
</dbReference>
<dbReference type="InterPro" id="IPR024909">
    <property type="entry name" value="Cys-tRNA/MSH_ligase"/>
</dbReference>
<feature type="short sequence motif" description="'KMSKS' region" evidence="12">
    <location>
        <begin position="269"/>
        <end position="273"/>
    </location>
</feature>
<comment type="catalytic activity">
    <reaction evidence="12">
        <text>tRNA(Cys) + L-cysteine + ATP = L-cysteinyl-tRNA(Cys) + AMP + diphosphate</text>
        <dbReference type="Rhea" id="RHEA:17773"/>
        <dbReference type="Rhea" id="RHEA-COMP:9661"/>
        <dbReference type="Rhea" id="RHEA-COMP:9679"/>
        <dbReference type="ChEBI" id="CHEBI:30616"/>
        <dbReference type="ChEBI" id="CHEBI:33019"/>
        <dbReference type="ChEBI" id="CHEBI:35235"/>
        <dbReference type="ChEBI" id="CHEBI:78442"/>
        <dbReference type="ChEBI" id="CHEBI:78517"/>
        <dbReference type="ChEBI" id="CHEBI:456215"/>
        <dbReference type="EC" id="6.1.1.16"/>
    </reaction>
</comment>
<evidence type="ECO:0000256" key="12">
    <source>
        <dbReference type="HAMAP-Rule" id="MF_00041"/>
    </source>
</evidence>
<dbReference type="CDD" id="cd07963">
    <property type="entry name" value="Anticodon_Ia_Cys"/>
    <property type="match status" value="1"/>
</dbReference>
<comment type="cofactor">
    <cofactor evidence="12">
        <name>Zn(2+)</name>
        <dbReference type="ChEBI" id="CHEBI:29105"/>
    </cofactor>
    <text evidence="12">Binds 1 zinc ion per subunit.</text>
</comment>
<dbReference type="HAMAP" id="MF_00041">
    <property type="entry name" value="Cys_tRNA_synth"/>
    <property type="match status" value="1"/>
</dbReference>
<dbReference type="NCBIfam" id="TIGR00435">
    <property type="entry name" value="cysS"/>
    <property type="match status" value="1"/>
</dbReference>
<protein>
    <recommendedName>
        <fullName evidence="12">Cysteine--tRNA ligase</fullName>
        <ecNumber evidence="12">6.1.1.16</ecNumber>
    </recommendedName>
    <alternativeName>
        <fullName evidence="12">Cysteinyl-tRNA synthetase</fullName>
        <shortName evidence="12">CysRS</shortName>
    </alternativeName>
</protein>
<dbReference type="Proteomes" id="UP000825679">
    <property type="component" value="Chromosome"/>
</dbReference>
<dbReference type="CDD" id="cd00672">
    <property type="entry name" value="CysRS_core"/>
    <property type="match status" value="1"/>
</dbReference>
<keyword evidence="15" id="KW-1185">Reference proteome</keyword>
<reference evidence="14 15" key="1">
    <citation type="submission" date="2021-08" db="EMBL/GenBank/DDBJ databases">
        <title>complete genome sequencing of Deefgea sp. D25.</title>
        <authorList>
            <person name="Bae J.-W."/>
            <person name="Gim D.-H."/>
        </authorList>
    </citation>
    <scope>NUCLEOTIDE SEQUENCE [LARGE SCALE GENOMIC DNA]</scope>
    <source>
        <strain evidence="14 15">D25</strain>
    </source>
</reference>
<dbReference type="InterPro" id="IPR014729">
    <property type="entry name" value="Rossmann-like_a/b/a_fold"/>
</dbReference>
<evidence type="ECO:0000256" key="10">
    <source>
        <dbReference type="ARBA" id="ARBA00022917"/>
    </source>
</evidence>
<keyword evidence="9 12" id="KW-0067">ATP-binding</keyword>
<feature type="binding site" evidence="12">
    <location>
        <position position="212"/>
    </location>
    <ligand>
        <name>Zn(2+)</name>
        <dbReference type="ChEBI" id="CHEBI:29105"/>
    </ligand>
</feature>
<evidence type="ECO:0000259" key="13">
    <source>
        <dbReference type="SMART" id="SM00840"/>
    </source>
</evidence>
<evidence type="ECO:0000256" key="7">
    <source>
        <dbReference type="ARBA" id="ARBA00022741"/>
    </source>
</evidence>
<feature type="binding site" evidence="12">
    <location>
        <position position="28"/>
    </location>
    <ligand>
        <name>Zn(2+)</name>
        <dbReference type="ChEBI" id="CHEBI:29105"/>
    </ligand>
</feature>
<dbReference type="SUPFAM" id="SSF52374">
    <property type="entry name" value="Nucleotidylyl transferase"/>
    <property type="match status" value="1"/>
</dbReference>
<evidence type="ECO:0000256" key="4">
    <source>
        <dbReference type="ARBA" id="ARBA00022490"/>
    </source>
</evidence>
<comment type="subcellular location">
    <subcellularLocation>
        <location evidence="1 12">Cytoplasm</location>
    </subcellularLocation>
</comment>
<organism evidence="14 15">
    <name type="scientific">Deefgea tanakiae</name>
    <dbReference type="NCBI Taxonomy" id="2865840"/>
    <lineage>
        <taxon>Bacteria</taxon>
        <taxon>Pseudomonadati</taxon>
        <taxon>Pseudomonadota</taxon>
        <taxon>Betaproteobacteria</taxon>
        <taxon>Neisseriales</taxon>
        <taxon>Chitinibacteraceae</taxon>
        <taxon>Deefgea</taxon>
    </lineage>
</organism>
<evidence type="ECO:0000256" key="3">
    <source>
        <dbReference type="ARBA" id="ARBA00011245"/>
    </source>
</evidence>
<dbReference type="GO" id="GO:0004817">
    <property type="term" value="F:cysteine-tRNA ligase activity"/>
    <property type="evidence" value="ECO:0007669"/>
    <property type="project" value="UniProtKB-EC"/>
</dbReference>
<keyword evidence="7 12" id="KW-0547">Nucleotide-binding</keyword>
<feature type="binding site" evidence="12">
    <location>
        <position position="237"/>
    </location>
    <ligand>
        <name>Zn(2+)</name>
        <dbReference type="ChEBI" id="CHEBI:29105"/>
    </ligand>
</feature>
<dbReference type="InterPro" id="IPR009080">
    <property type="entry name" value="tRNAsynth_Ia_anticodon-bd"/>
</dbReference>
<evidence type="ECO:0000313" key="14">
    <source>
        <dbReference type="EMBL" id="QZA78985.1"/>
    </source>
</evidence>
<comment type="subunit">
    <text evidence="3 12">Monomer.</text>
</comment>
<evidence type="ECO:0000256" key="2">
    <source>
        <dbReference type="ARBA" id="ARBA00005594"/>
    </source>
</evidence>
<sequence length="463" mass="52103">MITLYNTLAREKQEFKPITPGVVNMYVCGMTVYDYCHIGHARMVVVFDVIARWFRESNYKVNYVRNITDIDDKIIKRAAENGESIGTLTERFIAAMNEDFAALGIVRPDHEPRATDHVGGMQEIIAKLFDRGLAYSAPNGDVYYSVRKFQGYGKLSRKNLDDQRAGERVEVDVNKQDAADFVLWKSAKEDEPAEVKWDSKWGSGRPGWHIECSAMSCHHLGEHFDIHGGGEDLQFPHHENEIAQSEGAHGHQYVNYWLHNGFINVDNEKMSKSLGNFFIIREVLAKYDAEVLRFFILRAHYRSPLNYSDVHLDDAKNALTRLYTTLKSVPAAEVQIDWAEPHAARFKAAMDDDFATTEAVAVLFELALHANKHAGTAEGVQAAGLLKALAKVLGLLQRDPSTYLQAGASDSEWTSEKIEAAIITRKEARAAKNWAESDRVRDELTAAGIVLEDTAQGTTWRRV</sequence>
<keyword evidence="11 12" id="KW-0030">Aminoacyl-tRNA synthetase</keyword>
<keyword evidence="5 12" id="KW-0436">Ligase</keyword>
<dbReference type="SUPFAM" id="SSF47323">
    <property type="entry name" value="Anticodon-binding domain of a subclass of class I aminoacyl-tRNA synthetases"/>
    <property type="match status" value="1"/>
</dbReference>
<evidence type="ECO:0000313" key="15">
    <source>
        <dbReference type="Proteomes" id="UP000825679"/>
    </source>
</evidence>
<dbReference type="InterPro" id="IPR032678">
    <property type="entry name" value="tRNA-synt_1_cat_dom"/>
</dbReference>
<evidence type="ECO:0000256" key="6">
    <source>
        <dbReference type="ARBA" id="ARBA00022723"/>
    </source>
</evidence>
<name>A0ABX8Z978_9NEIS</name>
<dbReference type="PRINTS" id="PR00983">
    <property type="entry name" value="TRNASYNTHCYS"/>
</dbReference>
<evidence type="ECO:0000256" key="5">
    <source>
        <dbReference type="ARBA" id="ARBA00022598"/>
    </source>
</evidence>
<dbReference type="Gene3D" id="1.20.120.1910">
    <property type="entry name" value="Cysteine-tRNA ligase, C-terminal anti-codon recognition domain"/>
    <property type="match status" value="1"/>
</dbReference>
<feature type="short sequence motif" description="'HIGH' region" evidence="12">
    <location>
        <begin position="30"/>
        <end position="40"/>
    </location>
</feature>
<gene>
    <name evidence="12 14" type="primary">cysS</name>
    <name evidence="14" type="ORF">K4H28_06200</name>
</gene>
<evidence type="ECO:0000256" key="11">
    <source>
        <dbReference type="ARBA" id="ARBA00023146"/>
    </source>
</evidence>
<dbReference type="PANTHER" id="PTHR10890:SF3">
    <property type="entry name" value="CYSTEINE--TRNA LIGASE, CYTOPLASMIC"/>
    <property type="match status" value="1"/>
</dbReference>
<feature type="binding site" evidence="12">
    <location>
        <position position="241"/>
    </location>
    <ligand>
        <name>Zn(2+)</name>
        <dbReference type="ChEBI" id="CHEBI:29105"/>
    </ligand>
</feature>
<keyword evidence="4 12" id="KW-0963">Cytoplasm</keyword>
<feature type="domain" description="Cysteinyl-tRNA synthetase class Ia DALR" evidence="13">
    <location>
        <begin position="345"/>
        <end position="404"/>
    </location>
</feature>
<dbReference type="InterPro" id="IPR056411">
    <property type="entry name" value="CysS_C"/>
</dbReference>
<evidence type="ECO:0000256" key="9">
    <source>
        <dbReference type="ARBA" id="ARBA00022840"/>
    </source>
</evidence>
<dbReference type="InterPro" id="IPR015803">
    <property type="entry name" value="Cys-tRNA-ligase"/>
</dbReference>
<feature type="binding site" evidence="12">
    <location>
        <position position="272"/>
    </location>
    <ligand>
        <name>ATP</name>
        <dbReference type="ChEBI" id="CHEBI:30616"/>
    </ligand>
</feature>
<keyword evidence="8 12" id="KW-0862">Zinc</keyword>
<keyword evidence="10 12" id="KW-0648">Protein biosynthesis</keyword>
<proteinExistence type="inferred from homology"/>
<keyword evidence="6 12" id="KW-0479">Metal-binding</keyword>
<dbReference type="Pfam" id="PF23493">
    <property type="entry name" value="CysS_C"/>
    <property type="match status" value="1"/>
</dbReference>
<dbReference type="Pfam" id="PF01406">
    <property type="entry name" value="tRNA-synt_1e"/>
    <property type="match status" value="1"/>
</dbReference>
<dbReference type="Pfam" id="PF09190">
    <property type="entry name" value="DALR_2"/>
    <property type="match status" value="1"/>
</dbReference>
<dbReference type="PANTHER" id="PTHR10890">
    <property type="entry name" value="CYSTEINYL-TRNA SYNTHETASE"/>
    <property type="match status" value="1"/>
</dbReference>
<evidence type="ECO:0000256" key="8">
    <source>
        <dbReference type="ARBA" id="ARBA00022833"/>
    </source>
</evidence>